<evidence type="ECO:0000256" key="1">
    <source>
        <dbReference type="PROSITE-ProRule" id="PRU00023"/>
    </source>
</evidence>
<evidence type="ECO:0000313" key="3">
    <source>
        <dbReference type="Proteomes" id="UP000002358"/>
    </source>
</evidence>
<feature type="repeat" description="ANK" evidence="1">
    <location>
        <begin position="255"/>
        <end position="287"/>
    </location>
</feature>
<sequence>MTQKEERLINKFNCDMQLSRVTSTITLSSIRHLLENGANINSKDENGNTLLHLAVKNDNIDVVKLLLNKGALVNDKTESGRTALHIAVEWGREENIRLLLSKGAGVNSKDKDGRTPLHLVVGKDVYFYGKKIVERFEKITKLLLRNGACIDECDNAEQTALFIAVFAKKERTIKILLDNGAKINAKDSSNMSPLHFAVISNNIDIVRLLLDRGADILAKDKIGSSPLHFAVERNNLSIAKLLLERGAVVDDVRKDRYTAIHTAVDHGKEDSIILLLNNEANVHAREESGKNPLHLVAQKNLQGSTKEVVQKYKRIAKLLLAKGVNVNSVTDTGQTVLHTAVIARNKVMVKLLLEHGANVNGKNNYGESPLYCAVKSKNNRIVEFLLKKGADVNDKRNDGRTALHGAVEIEDTNMIHILLEYEADINAKDDKEKSPLSLAIRMDDWISEVLTMYLAKVDMKQISKENLRLLKSNEKLNKFYSNCLVEIGKMKEYKICYKITFFNILTECDRELGRYARSQNAVKLFKSNEYKMQFPIYCLMLRDRFYKGLQRRHMSEIVEESLNFLWKYFNLSDLLIQKVLYYLCFEDLQFMAICSEQPSTNLKLIYETK</sequence>
<dbReference type="SMR" id="A0A7M7G0V4"/>
<dbReference type="AlphaFoldDB" id="A0A7M7G0V4"/>
<keyword evidence="3" id="KW-1185">Reference proteome</keyword>
<dbReference type="OMA" id="GCEKGHT"/>
<evidence type="ECO:0008006" key="4">
    <source>
        <dbReference type="Google" id="ProtNLM"/>
    </source>
</evidence>
<organism evidence="2 3">
    <name type="scientific">Nasonia vitripennis</name>
    <name type="common">Parasitic wasp</name>
    <dbReference type="NCBI Taxonomy" id="7425"/>
    <lineage>
        <taxon>Eukaryota</taxon>
        <taxon>Metazoa</taxon>
        <taxon>Ecdysozoa</taxon>
        <taxon>Arthropoda</taxon>
        <taxon>Hexapoda</taxon>
        <taxon>Insecta</taxon>
        <taxon>Pterygota</taxon>
        <taxon>Neoptera</taxon>
        <taxon>Endopterygota</taxon>
        <taxon>Hymenoptera</taxon>
        <taxon>Apocrita</taxon>
        <taxon>Proctotrupomorpha</taxon>
        <taxon>Chalcidoidea</taxon>
        <taxon>Pteromalidae</taxon>
        <taxon>Pteromalinae</taxon>
        <taxon>Nasonia</taxon>
    </lineage>
</organism>
<accession>A0A7M7G0V4</accession>
<reference evidence="2" key="1">
    <citation type="submission" date="2021-01" db="UniProtKB">
        <authorList>
            <consortium name="EnsemblMetazoa"/>
        </authorList>
    </citation>
    <scope>IDENTIFICATION</scope>
</reference>
<feature type="repeat" description="ANK" evidence="1">
    <location>
        <begin position="222"/>
        <end position="254"/>
    </location>
</feature>
<dbReference type="EnsemblMetazoa" id="XM_016986726">
    <property type="protein sequence ID" value="XP_016842215"/>
    <property type="gene ID" value="LOC100114301"/>
</dbReference>
<feature type="repeat" description="ANK" evidence="1">
    <location>
        <begin position="189"/>
        <end position="221"/>
    </location>
</feature>
<dbReference type="SUPFAM" id="SSF48403">
    <property type="entry name" value="Ankyrin repeat"/>
    <property type="match status" value="2"/>
</dbReference>
<dbReference type="InterPro" id="IPR002110">
    <property type="entry name" value="Ankyrin_rpt"/>
</dbReference>
<dbReference type="PROSITE" id="PS50297">
    <property type="entry name" value="ANK_REP_REGION"/>
    <property type="match status" value="8"/>
</dbReference>
<evidence type="ECO:0000313" key="2">
    <source>
        <dbReference type="EnsemblMetazoa" id="XP_001599360"/>
    </source>
</evidence>
<dbReference type="EnsemblMetazoa" id="XM_001599310">
    <property type="protein sequence ID" value="XP_001599360"/>
    <property type="gene ID" value="LOC100114301"/>
</dbReference>
<feature type="repeat" description="ANK" evidence="1">
    <location>
        <begin position="46"/>
        <end position="78"/>
    </location>
</feature>
<dbReference type="EnsemblMetazoa" id="XM_008219741">
    <property type="protein sequence ID" value="XP_008217963"/>
    <property type="gene ID" value="LOC100114301"/>
</dbReference>
<protein>
    <recommendedName>
        <fullName evidence="4">Ankyrin repeat protein</fullName>
    </recommendedName>
</protein>
<feature type="repeat" description="ANK" evidence="1">
    <location>
        <begin position="398"/>
        <end position="430"/>
    </location>
</feature>
<feature type="repeat" description="ANK" evidence="1">
    <location>
        <begin position="365"/>
        <end position="397"/>
    </location>
</feature>
<dbReference type="InParanoid" id="A0A7M7G0V4"/>
<proteinExistence type="predicted"/>
<feature type="repeat" description="ANK" evidence="1">
    <location>
        <begin position="79"/>
        <end position="111"/>
    </location>
</feature>
<dbReference type="KEGG" id="nvi:100114301"/>
<dbReference type="PRINTS" id="PR01415">
    <property type="entry name" value="ANKYRIN"/>
</dbReference>
<dbReference type="Pfam" id="PF12796">
    <property type="entry name" value="Ank_2"/>
    <property type="match status" value="4"/>
</dbReference>
<dbReference type="OrthoDB" id="20872at2759"/>
<feature type="repeat" description="ANK" evidence="1">
    <location>
        <begin position="332"/>
        <end position="364"/>
    </location>
</feature>
<dbReference type="SMART" id="SM00248">
    <property type="entry name" value="ANK"/>
    <property type="match status" value="12"/>
</dbReference>
<feature type="repeat" description="ANK" evidence="1">
    <location>
        <begin position="156"/>
        <end position="188"/>
    </location>
</feature>
<gene>
    <name evidence="2" type="primary">100114301</name>
</gene>
<keyword evidence="1" id="KW-0040">ANK repeat</keyword>
<name>A0A7M7G0V4_NASVI</name>
<dbReference type="Pfam" id="PF00023">
    <property type="entry name" value="Ank"/>
    <property type="match status" value="1"/>
</dbReference>
<dbReference type="Gene3D" id="1.25.40.20">
    <property type="entry name" value="Ankyrin repeat-containing domain"/>
    <property type="match status" value="4"/>
</dbReference>
<dbReference type="InterPro" id="IPR036770">
    <property type="entry name" value="Ankyrin_rpt-contain_sf"/>
</dbReference>
<dbReference type="PANTHER" id="PTHR24118:SF99">
    <property type="entry name" value="POTE ANKYRIN DOMAIN FAMILY MEMBER 3C-RELATED"/>
    <property type="match status" value="1"/>
</dbReference>
<dbReference type="PROSITE" id="PS50088">
    <property type="entry name" value="ANK_REPEAT"/>
    <property type="match status" value="10"/>
</dbReference>
<feature type="repeat" description="ANK" evidence="1">
    <location>
        <begin position="288"/>
        <end position="331"/>
    </location>
</feature>
<dbReference type="PANTHER" id="PTHR24118">
    <property type="entry name" value="POTE ANKYRIN DOMAIN"/>
    <property type="match status" value="1"/>
</dbReference>
<dbReference type="Proteomes" id="UP000002358">
    <property type="component" value="Unassembled WGS sequence"/>
</dbReference>